<keyword evidence="3" id="KW-1185">Reference proteome</keyword>
<name>A0A9R0TXC1_TRITD</name>
<evidence type="ECO:0000259" key="1">
    <source>
        <dbReference type="Pfam" id="PF05699"/>
    </source>
</evidence>
<proteinExistence type="predicted"/>
<dbReference type="Proteomes" id="UP000324705">
    <property type="component" value="Chromosome 5A"/>
</dbReference>
<dbReference type="AlphaFoldDB" id="A0A9R0TXC1"/>
<evidence type="ECO:0000313" key="2">
    <source>
        <dbReference type="EMBL" id="VAI21785.1"/>
    </source>
</evidence>
<reference evidence="2 3" key="1">
    <citation type="submission" date="2017-09" db="EMBL/GenBank/DDBJ databases">
        <authorList>
            <consortium name="International Durum Wheat Genome Sequencing Consortium (IDWGSC)"/>
            <person name="Milanesi L."/>
        </authorList>
    </citation>
    <scope>NUCLEOTIDE SEQUENCE [LARGE SCALE GENOMIC DNA]</scope>
    <source>
        <strain evidence="3">cv. Svevo</strain>
    </source>
</reference>
<organism evidence="2 3">
    <name type="scientific">Triticum turgidum subsp. durum</name>
    <name type="common">Durum wheat</name>
    <name type="synonym">Triticum durum</name>
    <dbReference type="NCBI Taxonomy" id="4567"/>
    <lineage>
        <taxon>Eukaryota</taxon>
        <taxon>Viridiplantae</taxon>
        <taxon>Streptophyta</taxon>
        <taxon>Embryophyta</taxon>
        <taxon>Tracheophyta</taxon>
        <taxon>Spermatophyta</taxon>
        <taxon>Magnoliopsida</taxon>
        <taxon>Liliopsida</taxon>
        <taxon>Poales</taxon>
        <taxon>Poaceae</taxon>
        <taxon>BOP clade</taxon>
        <taxon>Pooideae</taxon>
        <taxon>Triticodae</taxon>
        <taxon>Triticeae</taxon>
        <taxon>Triticinae</taxon>
        <taxon>Triticum</taxon>
    </lineage>
</organism>
<gene>
    <name evidence="2" type="ORF">TRITD_5Av1G202220</name>
</gene>
<sequence>MAKKFLTIPATSVSSESTFSTGGRVLDDYRSSLLPSMVEALVCASSFIKGSKENHIRPTTIVEDDIDDDVEFIPFPESIVESN</sequence>
<dbReference type="PANTHER" id="PTHR23272">
    <property type="entry name" value="BED FINGER-RELATED"/>
    <property type="match status" value="1"/>
</dbReference>
<dbReference type="SUPFAM" id="SSF53098">
    <property type="entry name" value="Ribonuclease H-like"/>
    <property type="match status" value="1"/>
</dbReference>
<evidence type="ECO:0000313" key="3">
    <source>
        <dbReference type="Proteomes" id="UP000324705"/>
    </source>
</evidence>
<dbReference type="EMBL" id="LT934119">
    <property type="protein sequence ID" value="VAI21785.1"/>
    <property type="molecule type" value="Genomic_DNA"/>
</dbReference>
<protein>
    <recommendedName>
        <fullName evidence="1">HAT C-terminal dimerisation domain-containing protein</fullName>
    </recommendedName>
</protein>
<dbReference type="InterPro" id="IPR008906">
    <property type="entry name" value="HATC_C_dom"/>
</dbReference>
<dbReference type="GO" id="GO:0046983">
    <property type="term" value="F:protein dimerization activity"/>
    <property type="evidence" value="ECO:0007669"/>
    <property type="project" value="InterPro"/>
</dbReference>
<dbReference type="PANTHER" id="PTHR23272:SF184">
    <property type="entry name" value="OS03G0311250 PROTEIN"/>
    <property type="match status" value="1"/>
</dbReference>
<dbReference type="InterPro" id="IPR012337">
    <property type="entry name" value="RNaseH-like_sf"/>
</dbReference>
<dbReference type="Gramene" id="TRITD5Av1G202220.1">
    <property type="protein sequence ID" value="TRITD5Av1G202220.1"/>
    <property type="gene ID" value="TRITD5Av1G202220"/>
</dbReference>
<accession>A0A9R0TXC1</accession>
<feature type="domain" description="HAT C-terminal dimerisation" evidence="1">
    <location>
        <begin position="1"/>
        <end position="45"/>
    </location>
</feature>
<dbReference type="Pfam" id="PF05699">
    <property type="entry name" value="Dimer_Tnp_hAT"/>
    <property type="match status" value="1"/>
</dbReference>